<dbReference type="InterPro" id="IPR027417">
    <property type="entry name" value="P-loop_NTPase"/>
</dbReference>
<dbReference type="Gene3D" id="1.20.5.4130">
    <property type="match status" value="1"/>
</dbReference>
<keyword evidence="3" id="KW-0611">Plant defense</keyword>
<dbReference type="Gene3D" id="3.40.50.300">
    <property type="entry name" value="P-loop containing nucleotide triphosphate hydrolases"/>
    <property type="match status" value="1"/>
</dbReference>
<dbReference type="Pfam" id="PF18052">
    <property type="entry name" value="Rx_N"/>
    <property type="match status" value="1"/>
</dbReference>
<dbReference type="PANTHER" id="PTHR33377">
    <property type="entry name" value="OS10G0134700 PROTEIN-RELATED"/>
    <property type="match status" value="1"/>
</dbReference>
<dbReference type="Proteomes" id="UP000053555">
    <property type="component" value="Unassembled WGS sequence"/>
</dbReference>
<dbReference type="EMBL" id="KN662312">
    <property type="protein sequence ID" value="KHN13732.1"/>
    <property type="molecule type" value="Genomic_DNA"/>
</dbReference>
<dbReference type="PANTHER" id="PTHR33377:SF62">
    <property type="entry name" value="OS10G0133166 PROTEIN"/>
    <property type="match status" value="1"/>
</dbReference>
<dbReference type="GO" id="GO:0000166">
    <property type="term" value="F:nucleotide binding"/>
    <property type="evidence" value="ECO:0007669"/>
    <property type="project" value="UniProtKB-KW"/>
</dbReference>
<evidence type="ECO:0000256" key="2">
    <source>
        <dbReference type="ARBA" id="ARBA00022741"/>
    </source>
</evidence>
<dbReference type="AlphaFoldDB" id="A0A0B2Q1S3"/>
<name>A0A0B2Q1S3_GLYSO</name>
<dbReference type="SUPFAM" id="SSF52540">
    <property type="entry name" value="P-loop containing nucleoside triphosphate hydrolases"/>
    <property type="match status" value="1"/>
</dbReference>
<evidence type="ECO:0000256" key="1">
    <source>
        <dbReference type="ARBA" id="ARBA00022737"/>
    </source>
</evidence>
<reference evidence="5" key="1">
    <citation type="submission" date="2014-07" db="EMBL/GenBank/DDBJ databases">
        <title>Identification of a novel salt tolerance gene in wild soybean by whole-genome sequencing.</title>
        <authorList>
            <person name="Lam H.-M."/>
            <person name="Qi X."/>
            <person name="Li M.-W."/>
            <person name="Liu X."/>
            <person name="Xie M."/>
            <person name="Ni M."/>
            <person name="Xu X."/>
        </authorList>
    </citation>
    <scope>NUCLEOTIDE SEQUENCE [LARGE SCALE GENOMIC DNA]</scope>
    <source>
        <tissue evidence="5">Root</tissue>
    </source>
</reference>
<proteinExistence type="predicted"/>
<gene>
    <name evidence="5" type="ORF">glysoja_044181</name>
</gene>
<organism evidence="5">
    <name type="scientific">Glycine soja</name>
    <name type="common">Wild soybean</name>
    <dbReference type="NCBI Taxonomy" id="3848"/>
    <lineage>
        <taxon>Eukaryota</taxon>
        <taxon>Viridiplantae</taxon>
        <taxon>Streptophyta</taxon>
        <taxon>Embryophyta</taxon>
        <taxon>Tracheophyta</taxon>
        <taxon>Spermatophyta</taxon>
        <taxon>Magnoliopsida</taxon>
        <taxon>eudicotyledons</taxon>
        <taxon>Gunneridae</taxon>
        <taxon>Pentapetalae</taxon>
        <taxon>rosids</taxon>
        <taxon>fabids</taxon>
        <taxon>Fabales</taxon>
        <taxon>Fabaceae</taxon>
        <taxon>Papilionoideae</taxon>
        <taxon>50 kb inversion clade</taxon>
        <taxon>NPAAA clade</taxon>
        <taxon>indigoferoid/millettioid clade</taxon>
        <taxon>Phaseoleae</taxon>
        <taxon>Glycine</taxon>
        <taxon>Glycine subgen. Soja</taxon>
    </lineage>
</organism>
<protein>
    <submittedName>
        <fullName evidence="5">Putative disease resistance protein RGA4</fullName>
    </submittedName>
</protein>
<evidence type="ECO:0000259" key="4">
    <source>
        <dbReference type="Pfam" id="PF18052"/>
    </source>
</evidence>
<accession>A0A0B2Q1S3</accession>
<dbReference type="GO" id="GO:0006952">
    <property type="term" value="P:defense response"/>
    <property type="evidence" value="ECO:0007669"/>
    <property type="project" value="UniProtKB-KW"/>
</dbReference>
<feature type="domain" description="Disease resistance N-terminal" evidence="4">
    <location>
        <begin position="5"/>
        <end position="87"/>
    </location>
</feature>
<evidence type="ECO:0000256" key="3">
    <source>
        <dbReference type="ARBA" id="ARBA00022821"/>
    </source>
</evidence>
<evidence type="ECO:0000313" key="5">
    <source>
        <dbReference type="EMBL" id="KHN13732.1"/>
    </source>
</evidence>
<keyword evidence="2" id="KW-0547">Nucleotide-binding</keyword>
<dbReference type="InterPro" id="IPR041118">
    <property type="entry name" value="Rx_N"/>
</dbReference>
<sequence length="161" mass="18259">MAEFVLETLLGNLNSLVQKELLLFLGFDQNLERLSSLLTTINATLEDAEEKQFSNRAIKDWLEKLKHAAHILDDNIDECSYEGLGLEYHGVKCGPSDKRRSGVPEWRQSVSLITEPKFYGREEDKDRILDFLIHDASHFEDLSVYPIVGLGGLGKTTLVEH</sequence>
<keyword evidence="1" id="KW-0677">Repeat</keyword>